<dbReference type="PANTHER" id="PTHR22298">
    <property type="entry name" value="ENDO-1,4-BETA-GLUCANASE"/>
    <property type="match status" value="1"/>
</dbReference>
<dbReference type="Pfam" id="PF02927">
    <property type="entry name" value="CelD_N"/>
    <property type="match status" value="1"/>
</dbReference>
<dbReference type="Gene3D" id="2.60.40.10">
    <property type="entry name" value="Immunoglobulins"/>
    <property type="match status" value="1"/>
</dbReference>
<keyword evidence="2 6" id="KW-0378">Hydrolase</keyword>
<feature type="domain" description="Cellulase Ig-like" evidence="10">
    <location>
        <begin position="12"/>
        <end position="86"/>
    </location>
</feature>
<comment type="catalytic activity">
    <reaction evidence="8">
        <text>Endohydrolysis of (1-&gt;4)-beta-D-glucosidic linkages in cellulose, lichenin and cereal beta-D-glucans.</text>
        <dbReference type="EC" id="3.2.1.4"/>
    </reaction>
</comment>
<accession>A0ABR8N6C4</accession>
<evidence type="ECO:0000256" key="3">
    <source>
        <dbReference type="ARBA" id="ARBA00023277"/>
    </source>
</evidence>
<dbReference type="EMBL" id="JACXZA010000009">
    <property type="protein sequence ID" value="MBD3922379.1"/>
    <property type="molecule type" value="Genomic_DNA"/>
</dbReference>
<evidence type="ECO:0000313" key="12">
    <source>
        <dbReference type="Proteomes" id="UP000609346"/>
    </source>
</evidence>
<dbReference type="Pfam" id="PF00759">
    <property type="entry name" value="Glyco_hydro_9"/>
    <property type="match status" value="1"/>
</dbReference>
<dbReference type="InterPro" id="IPR004197">
    <property type="entry name" value="Cellulase_Ig-like"/>
</dbReference>
<dbReference type="PROSITE" id="PS00698">
    <property type="entry name" value="GH9_3"/>
    <property type="match status" value="1"/>
</dbReference>
<proteinExistence type="inferred from homology"/>
<evidence type="ECO:0000256" key="8">
    <source>
        <dbReference type="RuleBase" id="RU361166"/>
    </source>
</evidence>
<evidence type="ECO:0000259" key="10">
    <source>
        <dbReference type="Pfam" id="PF02927"/>
    </source>
</evidence>
<feature type="active site" evidence="7">
    <location>
        <position position="529"/>
    </location>
</feature>
<dbReference type="SUPFAM" id="SSF48208">
    <property type="entry name" value="Six-hairpin glycosidases"/>
    <property type="match status" value="1"/>
</dbReference>
<dbReference type="InterPro" id="IPR018221">
    <property type="entry name" value="Glyco_hydro_9_His_AS"/>
</dbReference>
<feature type="active site" evidence="7">
    <location>
        <position position="538"/>
    </location>
</feature>
<keyword evidence="5 6" id="KW-0624">Polysaccharide degradation</keyword>
<dbReference type="Gene3D" id="1.50.10.10">
    <property type="match status" value="1"/>
</dbReference>
<protein>
    <recommendedName>
        <fullName evidence="8">Endoglucanase</fullName>
        <ecNumber evidence="8">3.2.1.4</ecNumber>
    </recommendedName>
</protein>
<dbReference type="InterPro" id="IPR014756">
    <property type="entry name" value="Ig_E-set"/>
</dbReference>
<dbReference type="Proteomes" id="UP000609346">
    <property type="component" value="Unassembled WGS sequence"/>
</dbReference>
<dbReference type="SUPFAM" id="SSF81296">
    <property type="entry name" value="E set domains"/>
    <property type="match status" value="1"/>
</dbReference>
<feature type="domain" description="Glycoside hydrolase family 9" evidence="9">
    <location>
        <begin position="101"/>
        <end position="550"/>
    </location>
</feature>
<evidence type="ECO:0000259" key="9">
    <source>
        <dbReference type="Pfam" id="PF00759"/>
    </source>
</evidence>
<dbReference type="RefSeq" id="WP_191206687.1">
    <property type="nucleotide sequence ID" value="NZ_JACXZA010000009.1"/>
</dbReference>
<dbReference type="InterPro" id="IPR001701">
    <property type="entry name" value="Glyco_hydro_9"/>
</dbReference>
<evidence type="ECO:0000256" key="5">
    <source>
        <dbReference type="ARBA" id="ARBA00023326"/>
    </source>
</evidence>
<keyword evidence="12" id="KW-1185">Reference proteome</keyword>
<sequence>MADVRREQWNDAAIRVNQIGFSTGLSKAFSSQVVSGNFEVIDADTNECVLVGTTSPASEDEAAGVRVSLGRLDGLDTPGRYRIRMKNGVESPIFAIAERPYQAVKLALLRNFYFQRCGMELEERYAGPWKHAACHLDHGIIHGDDPSIRRRTAGGWHDAGDYGKYIVAAAKAVADLMLAYEAYPAAFQESVNIPESGNGVPDILNETRYELEWMLLLQREDGAVYHKITTYEFPGLHVMPEDDAAALVFSPVSFTAAGTFAASMAMAARVFAPFDEPFAADCREAAERAWQWMENTESFERVSFRNPRDVKTGEYGDQNVIDEHYWAAAELYRLTGDRTYLIKAEKLVQSGGFPLCELGWRDVGGYGTIALLYALRDAGDRTAMELRERLTEQWIMRADELLDLSKRNGFGVSLIQDQYKWGSNMIVMNNGMHLLIAAELMKDSDIRQQYLEAAAQQWHYLLGCNVLGICYITGYGYNSVMHPHHRPSIADSVPQPVPGIVAGGPNLGLNDTAAAALLIGRAPMACYIDHEDSYSTNENTIYWNSPAVYVAAALDCLNR</sequence>
<organism evidence="11 12">
    <name type="scientific">Paenibacillus terricola</name>
    <dbReference type="NCBI Taxonomy" id="2763503"/>
    <lineage>
        <taxon>Bacteria</taxon>
        <taxon>Bacillati</taxon>
        <taxon>Bacillota</taxon>
        <taxon>Bacilli</taxon>
        <taxon>Bacillales</taxon>
        <taxon>Paenibacillaceae</taxon>
        <taxon>Paenibacillus</taxon>
    </lineage>
</organism>
<dbReference type="PROSITE" id="PS00592">
    <property type="entry name" value="GH9_2"/>
    <property type="match status" value="1"/>
</dbReference>
<dbReference type="EC" id="3.2.1.4" evidence="8"/>
<evidence type="ECO:0000256" key="6">
    <source>
        <dbReference type="PROSITE-ProRule" id="PRU10059"/>
    </source>
</evidence>
<dbReference type="InterPro" id="IPR012341">
    <property type="entry name" value="6hp_glycosidase-like_sf"/>
</dbReference>
<evidence type="ECO:0000256" key="1">
    <source>
        <dbReference type="ARBA" id="ARBA00007072"/>
    </source>
</evidence>
<dbReference type="InterPro" id="IPR013783">
    <property type="entry name" value="Ig-like_fold"/>
</dbReference>
<dbReference type="InterPro" id="IPR033126">
    <property type="entry name" value="Glyco_hydro_9_Asp/Glu_AS"/>
</dbReference>
<keyword evidence="8" id="KW-0136">Cellulose degradation</keyword>
<comment type="similarity">
    <text evidence="1 6 8">Belongs to the glycosyl hydrolase 9 (cellulase E) family.</text>
</comment>
<dbReference type="InterPro" id="IPR008928">
    <property type="entry name" value="6-hairpin_glycosidase_sf"/>
</dbReference>
<keyword evidence="3 6" id="KW-0119">Carbohydrate metabolism</keyword>
<gene>
    <name evidence="11" type="ORF">H8B09_26740</name>
</gene>
<feature type="active site" evidence="6">
    <location>
        <position position="484"/>
    </location>
</feature>
<evidence type="ECO:0000256" key="7">
    <source>
        <dbReference type="PROSITE-ProRule" id="PRU10060"/>
    </source>
</evidence>
<dbReference type="CDD" id="cd02850">
    <property type="entry name" value="E_set_Cellulase_N"/>
    <property type="match status" value="1"/>
</dbReference>
<evidence type="ECO:0000256" key="2">
    <source>
        <dbReference type="ARBA" id="ARBA00022801"/>
    </source>
</evidence>
<keyword evidence="4 6" id="KW-0326">Glycosidase</keyword>
<evidence type="ECO:0000313" key="11">
    <source>
        <dbReference type="EMBL" id="MBD3922379.1"/>
    </source>
</evidence>
<dbReference type="GO" id="GO:0016787">
    <property type="term" value="F:hydrolase activity"/>
    <property type="evidence" value="ECO:0007669"/>
    <property type="project" value="UniProtKB-KW"/>
</dbReference>
<evidence type="ECO:0000256" key="4">
    <source>
        <dbReference type="ARBA" id="ARBA00023295"/>
    </source>
</evidence>
<reference evidence="11 12" key="1">
    <citation type="submission" date="2020-09" db="EMBL/GenBank/DDBJ databases">
        <title>Paenibacillus sp. strain PR3 16S rRNA gene Genome sequencing and assembly.</title>
        <authorList>
            <person name="Kim J."/>
        </authorList>
    </citation>
    <scope>NUCLEOTIDE SEQUENCE [LARGE SCALE GENOMIC DNA]</scope>
    <source>
        <strain evidence="11 12">PR3</strain>
    </source>
</reference>
<name>A0ABR8N6C4_9BACL</name>
<comment type="caution">
    <text evidence="11">The sequence shown here is derived from an EMBL/GenBank/DDBJ whole genome shotgun (WGS) entry which is preliminary data.</text>
</comment>